<protein>
    <submittedName>
        <fullName evidence="1">2'-5' RNA ligase family protein</fullName>
    </submittedName>
</protein>
<gene>
    <name evidence="1" type="ORF">LQ318_12575</name>
</gene>
<reference evidence="1 2" key="1">
    <citation type="submission" date="2021-11" db="EMBL/GenBank/DDBJ databases">
        <title>Aliifidinibius sp. nov., a new bacterium isolated from saline soil.</title>
        <authorList>
            <person name="Galisteo C."/>
            <person name="De La Haba R."/>
            <person name="Sanchez-Porro C."/>
            <person name="Ventosa A."/>
        </authorList>
    </citation>
    <scope>NUCLEOTIDE SEQUENCE [LARGE SCALE GENOMIC DNA]</scope>
    <source>
        <strain evidence="1 2">KACC 190600</strain>
    </source>
</reference>
<organism evidence="1 2">
    <name type="scientific">Fodinibius salicampi</name>
    <dbReference type="NCBI Taxonomy" id="1920655"/>
    <lineage>
        <taxon>Bacteria</taxon>
        <taxon>Pseudomonadati</taxon>
        <taxon>Balneolota</taxon>
        <taxon>Balneolia</taxon>
        <taxon>Balneolales</taxon>
        <taxon>Balneolaceae</taxon>
        <taxon>Fodinibius</taxon>
    </lineage>
</organism>
<dbReference type="Gene3D" id="3.90.1140.10">
    <property type="entry name" value="Cyclic phosphodiesterase"/>
    <property type="match status" value="1"/>
</dbReference>
<dbReference type="EMBL" id="JAJNDC010000003">
    <property type="protein sequence ID" value="MCW9713739.1"/>
    <property type="molecule type" value="Genomic_DNA"/>
</dbReference>
<keyword evidence="2" id="KW-1185">Reference proteome</keyword>
<evidence type="ECO:0000313" key="1">
    <source>
        <dbReference type="EMBL" id="MCW9713739.1"/>
    </source>
</evidence>
<accession>A0ABT3Q0V6</accession>
<name>A0ABT3Q0V6_9BACT</name>
<dbReference type="InterPro" id="IPR012386">
    <property type="entry name" value="Cyclic-nucl_3Pdiesterase"/>
</dbReference>
<dbReference type="RefSeq" id="WP_265790635.1">
    <property type="nucleotide sequence ID" value="NZ_BAABRS010000003.1"/>
</dbReference>
<dbReference type="SUPFAM" id="SSF55144">
    <property type="entry name" value="LigT-like"/>
    <property type="match status" value="1"/>
</dbReference>
<dbReference type="PANTHER" id="PTHR28141">
    <property type="entry name" value="2',3'-CYCLIC-NUCLEOTIDE 3'-PHOSPHODIESTERASE"/>
    <property type="match status" value="1"/>
</dbReference>
<evidence type="ECO:0000313" key="2">
    <source>
        <dbReference type="Proteomes" id="UP001207337"/>
    </source>
</evidence>
<dbReference type="Proteomes" id="UP001207337">
    <property type="component" value="Unassembled WGS sequence"/>
</dbReference>
<dbReference type="Pfam" id="PF07823">
    <property type="entry name" value="CPDase"/>
    <property type="match status" value="1"/>
</dbReference>
<sequence length="172" mass="19793">MSASPVYTIWLQPSGDIAYQLQERINKLSKKYDTPSFEPHVTLISGLKRSETEMKALLNTLAASVSPFELTLSKAGYRDTFYQSLFIYVQKNKVLDELRKRSCHLFDCPDTNSYSPHLSLLYGDLSQNEKERILNTIGREFYISFSVKSLVLMRTDGEPRHWKKKEAAVFKG</sequence>
<dbReference type="GO" id="GO:0016874">
    <property type="term" value="F:ligase activity"/>
    <property type="evidence" value="ECO:0007669"/>
    <property type="project" value="UniProtKB-KW"/>
</dbReference>
<comment type="caution">
    <text evidence="1">The sequence shown here is derived from an EMBL/GenBank/DDBJ whole genome shotgun (WGS) entry which is preliminary data.</text>
</comment>
<proteinExistence type="predicted"/>
<dbReference type="PANTHER" id="PTHR28141:SF1">
    <property type="entry name" value="2',3'-CYCLIC-NUCLEOTIDE 3'-PHOSPHODIESTERASE"/>
    <property type="match status" value="1"/>
</dbReference>
<dbReference type="InterPro" id="IPR009097">
    <property type="entry name" value="Cyclic_Pdiesterase"/>
</dbReference>
<keyword evidence="1" id="KW-0436">Ligase</keyword>